<dbReference type="AlphaFoldDB" id="A0A8J5GK51"/>
<evidence type="ECO:0000313" key="3">
    <source>
        <dbReference type="Proteomes" id="UP000734854"/>
    </source>
</evidence>
<accession>A0A8J5GK51</accession>
<gene>
    <name evidence="2" type="ORF">ZIOFF_037457</name>
</gene>
<dbReference type="InterPro" id="IPR006927">
    <property type="entry name" value="DUF639"/>
</dbReference>
<keyword evidence="3" id="KW-1185">Reference proteome</keyword>
<feature type="transmembrane region" description="Helical" evidence="1">
    <location>
        <begin position="643"/>
        <end position="668"/>
    </location>
</feature>
<dbReference type="EMBL" id="JACMSC010000010">
    <property type="protein sequence ID" value="KAG6505109.1"/>
    <property type="molecule type" value="Genomic_DNA"/>
</dbReference>
<feature type="transmembrane region" description="Helical" evidence="1">
    <location>
        <begin position="520"/>
        <end position="542"/>
    </location>
</feature>
<dbReference type="PANTHER" id="PTHR31860">
    <property type="entry name" value="HEAT-INDUCIBLE TRANSCRIPTION REPRESSOR (DUF639)-RELATED"/>
    <property type="match status" value="1"/>
</dbReference>
<keyword evidence="1" id="KW-0472">Membrane</keyword>
<dbReference type="PANTHER" id="PTHR31860:SF6">
    <property type="entry name" value="HEAT-INDUCIBLE TRANSCRIPTION REPRESSOR (DUF639)"/>
    <property type="match status" value="1"/>
</dbReference>
<dbReference type="Proteomes" id="UP000734854">
    <property type="component" value="Unassembled WGS sequence"/>
</dbReference>
<organism evidence="2 3">
    <name type="scientific">Zingiber officinale</name>
    <name type="common">Ginger</name>
    <name type="synonym">Amomum zingiber</name>
    <dbReference type="NCBI Taxonomy" id="94328"/>
    <lineage>
        <taxon>Eukaryota</taxon>
        <taxon>Viridiplantae</taxon>
        <taxon>Streptophyta</taxon>
        <taxon>Embryophyta</taxon>
        <taxon>Tracheophyta</taxon>
        <taxon>Spermatophyta</taxon>
        <taxon>Magnoliopsida</taxon>
        <taxon>Liliopsida</taxon>
        <taxon>Zingiberales</taxon>
        <taxon>Zingiberaceae</taxon>
        <taxon>Zingiber</taxon>
    </lineage>
</organism>
<keyword evidence="1" id="KW-1133">Transmembrane helix</keyword>
<sequence length="712" mass="80583">MAMMNKTRDLIEGIVREASQKWALNRETSLKDEIEEMCQSPSGRRKWISHLSPIANVVVGRCSQILNVSMDELQSNFNSEASETIRSSSNYARNFLEYSCFRTLALYTQVSGHLSDKAFRRLAFDMMLAWEAPSAASQPTLKVAERTTGYEAFSRIAPAIPIIADVVTCTDLFDVLTSSTGGRLTFAIYEKYLGALDRAIKKMKTQSESSLLSDLRHRREERILEVDGTLTTQPVLEHIGTATRPGRLILTDHALYFEALRVVTFDKPKVYELADDLKQSIKPELTGPWGSRLFDKAVMYKSISLLEPVIMEFPELTGHFRRDYWLAIMREVLYAHRFIQKHAIKGVEKEETLSKAVLGVLRVQAIQDLVSSAHVKYETLLMFNLCDQFPGGDVILETLASMITSRRLDRTNQSSCGNGMYSLSALGILSNLGLVSQILMENKLLVSEIVVGEITSLERAVNDARINYKHLEKAQASINGVKVDGLDAKLAVMKELLQPMIKLQDFLISMARWDEPIKSTIFCSFFCFIICRLQIALSYWLLRIYANFDSFEAGALLEWLEYVLVLLLVFLVIFMLLTRISNQGKPIDELMVKAPPAMSKMEQILAVQNAISQLEELVQDGNIILLKLRALLLAVPTQAANKVIFILVLIALAVALLPIKFILLMAFLEIFTRYSPPRRGSTEKLTRRFREWWFSIPAAHLVIEATEEKKEK</sequence>
<evidence type="ECO:0000313" key="2">
    <source>
        <dbReference type="EMBL" id="KAG6505109.1"/>
    </source>
</evidence>
<reference evidence="2 3" key="1">
    <citation type="submission" date="2020-08" db="EMBL/GenBank/DDBJ databases">
        <title>Plant Genome Project.</title>
        <authorList>
            <person name="Zhang R.-G."/>
        </authorList>
    </citation>
    <scope>NUCLEOTIDE SEQUENCE [LARGE SCALE GENOMIC DNA]</scope>
    <source>
        <tissue evidence="2">Rhizome</tissue>
    </source>
</reference>
<keyword evidence="1" id="KW-0812">Transmembrane</keyword>
<protein>
    <submittedName>
        <fullName evidence="2">Uncharacterized protein</fullName>
    </submittedName>
</protein>
<comment type="caution">
    <text evidence="2">The sequence shown here is derived from an EMBL/GenBank/DDBJ whole genome shotgun (WGS) entry which is preliminary data.</text>
</comment>
<feature type="transmembrane region" description="Helical" evidence="1">
    <location>
        <begin position="562"/>
        <end position="581"/>
    </location>
</feature>
<name>A0A8J5GK51_ZINOF</name>
<proteinExistence type="predicted"/>
<evidence type="ECO:0000256" key="1">
    <source>
        <dbReference type="SAM" id="Phobius"/>
    </source>
</evidence>
<dbReference type="Pfam" id="PF04842">
    <property type="entry name" value="DUF639"/>
    <property type="match status" value="2"/>
</dbReference>